<evidence type="ECO:0000313" key="2">
    <source>
        <dbReference type="Proteomes" id="UP001311915"/>
    </source>
</evidence>
<evidence type="ECO:0008006" key="3">
    <source>
        <dbReference type="Google" id="ProtNLM"/>
    </source>
</evidence>
<dbReference type="SUPFAM" id="SSF56219">
    <property type="entry name" value="DNase I-like"/>
    <property type="match status" value="1"/>
</dbReference>
<sequence>MVNSKKIDKFRRRLGYQHCFRNTSNKIWIFWTNGYQLDIIEDKVQHVLVHIKSPEDPNDFHLSIVYAKCDELLRVELWDNLRDIAARINGPWGVVGDSNTIQIEESFDFVVCLNDCDLQDGGYLGSKFTWSDNTDSPNTIWERLDRLTYKSQWFDKFSETTVTHIARTYAWNDTQQGNPLHTLHQKIKKVSKSLGTWSRKTFGDFYEEPKRLENLIKDLEEASITNND</sequence>
<comment type="caution">
    <text evidence="1">The sequence shown here is derived from an EMBL/GenBank/DDBJ whole genome shotgun (WGS) entry which is preliminary data.</text>
</comment>
<reference evidence="1 2" key="1">
    <citation type="submission" date="2023-10" db="EMBL/GenBank/DDBJ databases">
        <title>Genome-Wide Identification Analysis in wild type Solanum Pinnatisectum Reveals Some Genes Defensing Phytophthora Infestans.</title>
        <authorList>
            <person name="Sun C."/>
        </authorList>
    </citation>
    <scope>NUCLEOTIDE SEQUENCE [LARGE SCALE GENOMIC DNA]</scope>
    <source>
        <strain evidence="1">LQN</strain>
        <tissue evidence="1">Leaf</tissue>
    </source>
</reference>
<name>A0AAV9LZ57_9SOLN</name>
<evidence type="ECO:0000313" key="1">
    <source>
        <dbReference type="EMBL" id="KAK4731026.1"/>
    </source>
</evidence>
<dbReference type="PANTHER" id="PTHR33710">
    <property type="entry name" value="BNAC02G09200D PROTEIN"/>
    <property type="match status" value="1"/>
</dbReference>
<keyword evidence="2" id="KW-1185">Reference proteome</keyword>
<accession>A0AAV9LZ57</accession>
<dbReference type="EMBL" id="JAWPEI010000003">
    <property type="protein sequence ID" value="KAK4731026.1"/>
    <property type="molecule type" value="Genomic_DNA"/>
</dbReference>
<dbReference type="PANTHER" id="PTHR33710:SF64">
    <property type="entry name" value="ENDONUCLEASE_EXONUCLEASE_PHOSPHATASE DOMAIN-CONTAINING PROTEIN"/>
    <property type="match status" value="1"/>
</dbReference>
<protein>
    <recommendedName>
        <fullName evidence="3">Endonuclease/exonuclease/phosphatase domain-containing protein</fullName>
    </recommendedName>
</protein>
<dbReference type="Gene3D" id="3.60.10.10">
    <property type="entry name" value="Endonuclease/exonuclease/phosphatase"/>
    <property type="match status" value="1"/>
</dbReference>
<dbReference type="Proteomes" id="UP001311915">
    <property type="component" value="Unassembled WGS sequence"/>
</dbReference>
<dbReference type="InterPro" id="IPR036691">
    <property type="entry name" value="Endo/exonu/phosph_ase_sf"/>
</dbReference>
<organism evidence="1 2">
    <name type="scientific">Solanum pinnatisectum</name>
    <name type="common">tansyleaf nightshade</name>
    <dbReference type="NCBI Taxonomy" id="50273"/>
    <lineage>
        <taxon>Eukaryota</taxon>
        <taxon>Viridiplantae</taxon>
        <taxon>Streptophyta</taxon>
        <taxon>Embryophyta</taxon>
        <taxon>Tracheophyta</taxon>
        <taxon>Spermatophyta</taxon>
        <taxon>Magnoliopsida</taxon>
        <taxon>eudicotyledons</taxon>
        <taxon>Gunneridae</taxon>
        <taxon>Pentapetalae</taxon>
        <taxon>asterids</taxon>
        <taxon>lamiids</taxon>
        <taxon>Solanales</taxon>
        <taxon>Solanaceae</taxon>
        <taxon>Solanoideae</taxon>
        <taxon>Solaneae</taxon>
        <taxon>Solanum</taxon>
    </lineage>
</organism>
<proteinExistence type="predicted"/>
<gene>
    <name evidence="1" type="ORF">R3W88_024014</name>
</gene>
<dbReference type="AlphaFoldDB" id="A0AAV9LZ57"/>